<name>G4YJT2_PHYSP</name>
<keyword evidence="2" id="KW-1185">Reference proteome</keyword>
<organism evidence="1 2">
    <name type="scientific">Phytophthora sojae (strain P6497)</name>
    <name type="common">Soybean stem and root rot agent</name>
    <name type="synonym">Phytophthora megasperma f. sp. glycines</name>
    <dbReference type="NCBI Taxonomy" id="1094619"/>
    <lineage>
        <taxon>Eukaryota</taxon>
        <taxon>Sar</taxon>
        <taxon>Stramenopiles</taxon>
        <taxon>Oomycota</taxon>
        <taxon>Peronosporomycetes</taxon>
        <taxon>Peronosporales</taxon>
        <taxon>Peronosporaceae</taxon>
        <taxon>Phytophthora</taxon>
    </lineage>
</organism>
<evidence type="ECO:0000313" key="2">
    <source>
        <dbReference type="Proteomes" id="UP000002640"/>
    </source>
</evidence>
<gene>
    <name evidence="1" type="ORF">PHYSODRAFT_292925</name>
</gene>
<dbReference type="EMBL" id="JH159151">
    <property type="protein sequence ID" value="EGZ26639.1"/>
    <property type="molecule type" value="Genomic_DNA"/>
</dbReference>
<protein>
    <submittedName>
        <fullName evidence="1">Uncharacterized protein</fullName>
    </submittedName>
</protein>
<sequence length="442" mass="49616">MVLESPQKFIPTIQPTSVHSDRHPLTDRPTFDATTDATQYLAGIQDEMLPRKPNPPVHRVVTHCGHTLTTVLDGIDAGENARASLHYHSMPPDEADSSIQFTFQRFVNFVALSTIGRRNMCIPKARHVSLQHPVRSVRPATDSTSQLPQINKRVKCVQVEIQSESKEKDSIEPGVQDKILSRKRKATHPPYADHTLGVVHERSSVYIPAKATHHQRCREKTHATFATIFAASNLAASIAAMPVRHFSIIRCRQMIQIRRSSLHFSRKAQIGNHKLEVFSSSALKPLTRCHSALYQRGMEGWRWTPARLDNESSPRPPAQLSIRSLINTACPSSTHYFVWSALEAYYTHMLLVCFRCGHLAVDNTTSHVALSELGRLAAEHSLVKDCFCIHKHADAAESSSEIRDFASCCLNQTLRYQFAEDTPATISNVSSTWTTIETQDFK</sequence>
<evidence type="ECO:0000313" key="1">
    <source>
        <dbReference type="EMBL" id="EGZ26639.1"/>
    </source>
</evidence>
<dbReference type="InParanoid" id="G4YJT2"/>
<dbReference type="GeneID" id="20640921"/>
<dbReference type="KEGG" id="psoj:PHYSODRAFT_292925"/>
<proteinExistence type="predicted"/>
<dbReference type="Proteomes" id="UP000002640">
    <property type="component" value="Unassembled WGS sequence"/>
</dbReference>
<reference evidence="1 2" key="1">
    <citation type="journal article" date="2006" name="Science">
        <title>Phytophthora genome sequences uncover evolutionary origins and mechanisms of pathogenesis.</title>
        <authorList>
            <person name="Tyler B.M."/>
            <person name="Tripathy S."/>
            <person name="Zhang X."/>
            <person name="Dehal P."/>
            <person name="Jiang R.H."/>
            <person name="Aerts A."/>
            <person name="Arredondo F.D."/>
            <person name="Baxter L."/>
            <person name="Bensasson D."/>
            <person name="Beynon J.L."/>
            <person name="Chapman J."/>
            <person name="Damasceno C.M."/>
            <person name="Dorrance A.E."/>
            <person name="Dou D."/>
            <person name="Dickerman A.W."/>
            <person name="Dubchak I.L."/>
            <person name="Garbelotto M."/>
            <person name="Gijzen M."/>
            <person name="Gordon S.G."/>
            <person name="Govers F."/>
            <person name="Grunwald N.J."/>
            <person name="Huang W."/>
            <person name="Ivors K.L."/>
            <person name="Jones R.W."/>
            <person name="Kamoun S."/>
            <person name="Krampis K."/>
            <person name="Lamour K.H."/>
            <person name="Lee M.K."/>
            <person name="McDonald W.H."/>
            <person name="Medina M."/>
            <person name="Meijer H.J."/>
            <person name="Nordberg E.K."/>
            <person name="Maclean D.J."/>
            <person name="Ospina-Giraldo M.D."/>
            <person name="Morris P.F."/>
            <person name="Phuntumart V."/>
            <person name="Putnam N.H."/>
            <person name="Rash S."/>
            <person name="Rose J.K."/>
            <person name="Sakihama Y."/>
            <person name="Salamov A.A."/>
            <person name="Savidor A."/>
            <person name="Scheuring C.F."/>
            <person name="Smith B.M."/>
            <person name="Sobral B.W."/>
            <person name="Terry A."/>
            <person name="Torto-Alalibo T.A."/>
            <person name="Win J."/>
            <person name="Xu Z."/>
            <person name="Zhang H."/>
            <person name="Grigoriev I.V."/>
            <person name="Rokhsar D.S."/>
            <person name="Boore J.L."/>
        </authorList>
    </citation>
    <scope>NUCLEOTIDE SEQUENCE [LARGE SCALE GENOMIC DNA]</scope>
    <source>
        <strain evidence="1 2">P6497</strain>
    </source>
</reference>
<dbReference type="AlphaFoldDB" id="G4YJT2"/>
<accession>G4YJT2</accession>
<dbReference type="RefSeq" id="XP_009513914.1">
    <property type="nucleotide sequence ID" value="XM_009515619.1"/>
</dbReference>